<feature type="transmembrane region" description="Helical" evidence="1">
    <location>
        <begin position="7"/>
        <end position="24"/>
    </location>
</feature>
<dbReference type="RefSeq" id="WP_264986677.1">
    <property type="nucleotide sequence ID" value="NZ_BRZA01000001.1"/>
</dbReference>
<dbReference type="EMBL" id="BRZA01000001">
    <property type="protein sequence ID" value="GLC86940.1"/>
    <property type="molecule type" value="Genomic_DNA"/>
</dbReference>
<protein>
    <submittedName>
        <fullName evidence="2">Uncharacterized protein</fullName>
    </submittedName>
</protein>
<accession>A0ABQ5NEW8</accession>
<feature type="transmembrane region" description="Helical" evidence="1">
    <location>
        <begin position="55"/>
        <end position="72"/>
    </location>
</feature>
<evidence type="ECO:0000313" key="2">
    <source>
        <dbReference type="EMBL" id="GLC86940.1"/>
    </source>
</evidence>
<feature type="transmembrane region" description="Helical" evidence="1">
    <location>
        <begin position="30"/>
        <end position="48"/>
    </location>
</feature>
<keyword evidence="1" id="KW-0472">Membrane</keyword>
<feature type="transmembrane region" description="Helical" evidence="1">
    <location>
        <begin position="78"/>
        <end position="96"/>
    </location>
</feature>
<keyword evidence="3" id="KW-1185">Reference proteome</keyword>
<keyword evidence="1" id="KW-0812">Transmembrane</keyword>
<organism evidence="2 3">
    <name type="scientific">Lysinibacillus piscis</name>
    <dbReference type="NCBI Taxonomy" id="2518931"/>
    <lineage>
        <taxon>Bacteria</taxon>
        <taxon>Bacillati</taxon>
        <taxon>Bacillota</taxon>
        <taxon>Bacilli</taxon>
        <taxon>Bacillales</taxon>
        <taxon>Bacillaceae</taxon>
        <taxon>Lysinibacillus</taxon>
    </lineage>
</organism>
<gene>
    <name evidence="2" type="ORF">LYSBPC_00670</name>
</gene>
<proteinExistence type="predicted"/>
<comment type="caution">
    <text evidence="2">The sequence shown here is derived from an EMBL/GenBank/DDBJ whole genome shotgun (WGS) entry which is preliminary data.</text>
</comment>
<dbReference type="Proteomes" id="UP001065593">
    <property type="component" value="Unassembled WGS sequence"/>
</dbReference>
<keyword evidence="1" id="KW-1133">Transmembrane helix</keyword>
<feature type="transmembrane region" description="Helical" evidence="1">
    <location>
        <begin position="139"/>
        <end position="162"/>
    </location>
</feature>
<evidence type="ECO:0000313" key="3">
    <source>
        <dbReference type="Proteomes" id="UP001065593"/>
    </source>
</evidence>
<evidence type="ECO:0000256" key="1">
    <source>
        <dbReference type="SAM" id="Phobius"/>
    </source>
</evidence>
<name>A0ABQ5NEW8_9BACI</name>
<reference evidence="2" key="1">
    <citation type="submission" date="2022-08" db="EMBL/GenBank/DDBJ databases">
        <title>Draft genome sequence of Lysinibacillus sp. strain KH24.</title>
        <authorList>
            <person name="Kanbe H."/>
            <person name="Itoh H."/>
        </authorList>
    </citation>
    <scope>NUCLEOTIDE SEQUENCE</scope>
    <source>
        <strain evidence="2">KH24</strain>
    </source>
</reference>
<sequence length="183" mass="21604">MTKQQQIKFLQWFIIALFCKFMLLDIIPEMMWLRSFLAYIALFKCVTYVKELKRVNFYIGAGLLLLISGFFIDSPFLAVWHFVLIGGIDLLIIIMLGQQIIRIEQQYRTKGKMSELFISYQWGVLLLLAGWTFKMNVSVSTWTFLLFVGVLVLFVVQIRLLIHTHRLKKHIRFSMQTVTFPKK</sequence>
<feature type="transmembrane region" description="Helical" evidence="1">
    <location>
        <begin position="116"/>
        <end position="133"/>
    </location>
</feature>